<dbReference type="InterPro" id="IPR011992">
    <property type="entry name" value="EF-hand-dom_pair"/>
</dbReference>
<evidence type="ECO:0000313" key="4">
    <source>
        <dbReference type="Proteomes" id="UP000054562"/>
    </source>
</evidence>
<dbReference type="AlphaFoldDB" id="A0A0L1I4Q9"/>
<organism evidence="3 4">
    <name type="scientific">Plasmodium falciparum IGH-CR14</name>
    <dbReference type="NCBI Taxonomy" id="580059"/>
    <lineage>
        <taxon>Eukaryota</taxon>
        <taxon>Sar</taxon>
        <taxon>Alveolata</taxon>
        <taxon>Apicomplexa</taxon>
        <taxon>Aconoidasida</taxon>
        <taxon>Haemosporida</taxon>
        <taxon>Plasmodiidae</taxon>
        <taxon>Plasmodium</taxon>
        <taxon>Plasmodium (Laverania)</taxon>
    </lineage>
</organism>
<feature type="region of interest" description="Disordered" evidence="1">
    <location>
        <begin position="27"/>
        <end position="46"/>
    </location>
</feature>
<dbReference type="Proteomes" id="UP000054562">
    <property type="component" value="Unassembled WGS sequence"/>
</dbReference>
<evidence type="ECO:0000256" key="2">
    <source>
        <dbReference type="SAM" id="Phobius"/>
    </source>
</evidence>
<name>A0A0L1I4Q9_PLAFA</name>
<dbReference type="EMBL" id="GG664974">
    <property type="protein sequence ID" value="KNG74185.1"/>
    <property type="molecule type" value="Genomic_DNA"/>
</dbReference>
<dbReference type="OrthoDB" id="378507at2759"/>
<sequence>MIIGNNFILRNIKKFLLFNVSNYVKKKRAKGEHNKNEPHTTPNHTQTTRSLCECKLYSPANYDSDPEMKRVMQQFEDRTTQRFHEYDEKMQSKRIQCKDRCDKEIQKIILKDKIDKELTEKFATLQTDIQSDSIPTCICEKSLEDKMEKECLKCAQNLGGIVAPSTGVLGEIAALAVNAWKTTEIAAATKAAIDKGLALGKIAGDIEGAAKVIELIELRFKVQNIAGLPLKSVFDTENYTNVLFISKSIHSEYIGSGCRSIFPLPGTKKPIFCTFVNEQIEAISGGKGVDPTKFIETTVQTMMSEVKGVADAKAADVAAAKTPEFTTRNIAAVEAATTPYYTPIIVSIVAIEVIVLIMVIIYLILRYRRKKKMKKKLQYIKLLKE</sequence>
<keyword evidence="2" id="KW-0812">Transmembrane</keyword>
<protein>
    <submittedName>
        <fullName evidence="3">Rifin</fullName>
    </submittedName>
</protein>
<gene>
    <name evidence="3" type="ORF">PFMG_00411</name>
</gene>
<accession>A0A0L1I4Q9</accession>
<evidence type="ECO:0000256" key="1">
    <source>
        <dbReference type="SAM" id="MobiDB-lite"/>
    </source>
</evidence>
<keyword evidence="2" id="KW-0472">Membrane</keyword>
<dbReference type="NCBIfam" id="TIGR01477">
    <property type="entry name" value="RIFIN"/>
    <property type="match status" value="1"/>
</dbReference>
<feature type="transmembrane region" description="Helical" evidence="2">
    <location>
        <begin position="340"/>
        <end position="365"/>
    </location>
</feature>
<reference evidence="4" key="2">
    <citation type="submission" date="2015-07" db="EMBL/GenBank/DDBJ databases">
        <title>The genome sequence of Plasmodium falciparum IGH-CR14.</title>
        <authorList>
            <consortium name="The Broad Institute Genome Sequencing Platform"/>
            <person name="Volkman S.K."/>
            <person name="Neafsey D.E."/>
            <person name="Dash A.P."/>
            <person name="Chitnis C.E."/>
            <person name="Hartl D.L."/>
            <person name="Young S.K."/>
            <person name="Kodira C.D."/>
            <person name="Zeng Q."/>
            <person name="Koehrsen M."/>
            <person name="Godfrey P."/>
            <person name="Alvarado L."/>
            <person name="Berlin A."/>
            <person name="Borenstein D."/>
            <person name="Chen Z."/>
            <person name="Engels R."/>
            <person name="Freedman E."/>
            <person name="Gellesch M."/>
            <person name="Goldberg J."/>
            <person name="Griggs A."/>
            <person name="Gujja S."/>
            <person name="Heiman D."/>
            <person name="Hepburn T."/>
            <person name="Howarth C."/>
            <person name="Jen D."/>
            <person name="Larson L."/>
            <person name="Lewis B."/>
            <person name="Mehta T."/>
            <person name="Park D."/>
            <person name="Pearson M."/>
            <person name="Roberts A."/>
            <person name="Saif S."/>
            <person name="Shea T."/>
            <person name="Shenoy N."/>
            <person name="Sisk P."/>
            <person name="Stolte C."/>
            <person name="Sykes S."/>
            <person name="Walk T."/>
            <person name="White J."/>
            <person name="Yandava C."/>
            <person name="Wirth D.F."/>
            <person name="Nusbaum C."/>
            <person name="Birren B."/>
        </authorList>
    </citation>
    <scope>NUCLEOTIDE SEQUENCE [LARGE SCALE GENOMIC DNA]</scope>
    <source>
        <strain evidence="4">IGH-CR14</strain>
    </source>
</reference>
<dbReference type="InterPro" id="IPR006373">
    <property type="entry name" value="VSA_Rifin"/>
</dbReference>
<dbReference type="Pfam" id="PF02009">
    <property type="entry name" value="RIFIN"/>
    <property type="match status" value="1"/>
</dbReference>
<evidence type="ECO:0000313" key="3">
    <source>
        <dbReference type="EMBL" id="KNG74185.1"/>
    </source>
</evidence>
<reference evidence="4" key="1">
    <citation type="submission" date="2015-07" db="EMBL/GenBank/DDBJ databases">
        <title>Annotation of Plasmodium falciparum IGH-CR14.</title>
        <authorList>
            <consortium name="The Broad Institute Genome Sequencing Platform"/>
            <person name="Volkman S.K."/>
            <person name="Neafsey D.E."/>
            <person name="Dash A.P."/>
            <person name="Chitnis C.E."/>
            <person name="Hartl D.L."/>
            <person name="Young S.K."/>
            <person name="Zeng Q."/>
            <person name="Koehrsen M."/>
            <person name="Alvarado L."/>
            <person name="Berlin A."/>
            <person name="Borenstein D."/>
            <person name="Chapman S.B."/>
            <person name="Chen Z."/>
            <person name="Engels R."/>
            <person name="Freedman E."/>
            <person name="Gellesch M."/>
            <person name="Goldberg J."/>
            <person name="Griggs A."/>
            <person name="Gujja S."/>
            <person name="Heilman E.R."/>
            <person name="Heiman D.I."/>
            <person name="Howarth C."/>
            <person name="Jen D."/>
            <person name="Larson L."/>
            <person name="Mehta T."/>
            <person name="Neiman D."/>
            <person name="Park D."/>
            <person name="Pearson M."/>
            <person name="Roberts A."/>
            <person name="Saif S."/>
            <person name="Shea T."/>
            <person name="Shenoy N."/>
            <person name="Sisk P."/>
            <person name="Stolte C."/>
            <person name="Sykes S."/>
            <person name="Walk T."/>
            <person name="White J."/>
            <person name="Yandava C."/>
            <person name="Haas B."/>
            <person name="Henn M.R."/>
            <person name="Nusbaum C."/>
            <person name="Birren B."/>
        </authorList>
    </citation>
    <scope>NUCLEOTIDE SEQUENCE [LARGE SCALE GENOMIC DNA]</scope>
    <source>
        <strain evidence="4">IGH-CR14</strain>
    </source>
</reference>
<proteinExistence type="predicted"/>
<dbReference type="SUPFAM" id="SSF47473">
    <property type="entry name" value="EF-hand"/>
    <property type="match status" value="1"/>
</dbReference>
<keyword evidence="2" id="KW-1133">Transmembrane helix</keyword>